<dbReference type="InterPro" id="IPR027417">
    <property type="entry name" value="P-loop_NTPase"/>
</dbReference>
<evidence type="ECO:0000313" key="2">
    <source>
        <dbReference type="EMBL" id="KAK2148879.1"/>
    </source>
</evidence>
<feature type="domain" description="Sulfotransferase" evidence="1">
    <location>
        <begin position="26"/>
        <end position="218"/>
    </location>
</feature>
<evidence type="ECO:0000313" key="3">
    <source>
        <dbReference type="Proteomes" id="UP001208570"/>
    </source>
</evidence>
<accession>A0AAD9J9A2</accession>
<protein>
    <recommendedName>
        <fullName evidence="1">Sulfotransferase domain-containing protein</fullName>
    </recommendedName>
</protein>
<dbReference type="EMBL" id="JAODUP010000477">
    <property type="protein sequence ID" value="KAK2148879.1"/>
    <property type="molecule type" value="Genomic_DNA"/>
</dbReference>
<proteinExistence type="predicted"/>
<comment type="caution">
    <text evidence="2">The sequence shown here is derived from an EMBL/GenBank/DDBJ whole genome shotgun (WGS) entry which is preliminary data.</text>
</comment>
<dbReference type="SUPFAM" id="SSF52540">
    <property type="entry name" value="P-loop containing nucleoside triphosphate hydrolases"/>
    <property type="match status" value="1"/>
</dbReference>
<dbReference type="PANTHER" id="PTHR15723:SF0">
    <property type="entry name" value="CARBOHYDRATE SULFOTRANSFERASE 15"/>
    <property type="match status" value="1"/>
</dbReference>
<dbReference type="Proteomes" id="UP001208570">
    <property type="component" value="Unassembled WGS sequence"/>
</dbReference>
<dbReference type="PANTHER" id="PTHR15723">
    <property type="entry name" value="CARBOHYDRATE SULFOTRANSFERASE 15"/>
    <property type="match status" value="1"/>
</dbReference>
<organism evidence="2 3">
    <name type="scientific">Paralvinella palmiformis</name>
    <dbReference type="NCBI Taxonomy" id="53620"/>
    <lineage>
        <taxon>Eukaryota</taxon>
        <taxon>Metazoa</taxon>
        <taxon>Spiralia</taxon>
        <taxon>Lophotrochozoa</taxon>
        <taxon>Annelida</taxon>
        <taxon>Polychaeta</taxon>
        <taxon>Sedentaria</taxon>
        <taxon>Canalipalpata</taxon>
        <taxon>Terebellida</taxon>
        <taxon>Terebelliformia</taxon>
        <taxon>Alvinellidae</taxon>
        <taxon>Paralvinella</taxon>
    </lineage>
</organism>
<keyword evidence="3" id="KW-1185">Reference proteome</keyword>
<dbReference type="InterPro" id="IPR000863">
    <property type="entry name" value="Sulfotransferase_dom"/>
</dbReference>
<dbReference type="InterPro" id="IPR052654">
    <property type="entry name" value="CS_Sulfotransferase"/>
</dbReference>
<dbReference type="Pfam" id="PF00685">
    <property type="entry name" value="Sulfotransfer_1"/>
    <property type="match status" value="1"/>
</dbReference>
<dbReference type="Gene3D" id="3.40.50.300">
    <property type="entry name" value="P-loop containing nucleotide triphosphate hydrolases"/>
    <property type="match status" value="1"/>
</dbReference>
<dbReference type="GO" id="GO:0050659">
    <property type="term" value="F:N-acetylgalactosamine 4-sulfate 6-O-sulfotransferase activity"/>
    <property type="evidence" value="ECO:0007669"/>
    <property type="project" value="TreeGrafter"/>
</dbReference>
<reference evidence="2" key="1">
    <citation type="journal article" date="2023" name="Mol. Biol. Evol.">
        <title>Third-Generation Sequencing Reveals the Adaptive Role of the Epigenome in Three Deep-Sea Polychaetes.</title>
        <authorList>
            <person name="Perez M."/>
            <person name="Aroh O."/>
            <person name="Sun Y."/>
            <person name="Lan Y."/>
            <person name="Juniper S.K."/>
            <person name="Young C.R."/>
            <person name="Angers B."/>
            <person name="Qian P.Y."/>
        </authorList>
    </citation>
    <scope>NUCLEOTIDE SEQUENCE</scope>
    <source>
        <strain evidence="2">P08H-3</strain>
    </source>
</reference>
<gene>
    <name evidence="2" type="ORF">LSH36_477g00054</name>
</gene>
<name>A0AAD9J9A2_9ANNE</name>
<dbReference type="AlphaFoldDB" id="A0AAD9J9A2"/>
<dbReference type="GO" id="GO:0019319">
    <property type="term" value="P:hexose biosynthetic process"/>
    <property type="evidence" value="ECO:0007669"/>
    <property type="project" value="TreeGrafter"/>
</dbReference>
<evidence type="ECO:0000259" key="1">
    <source>
        <dbReference type="Pfam" id="PF00685"/>
    </source>
</evidence>
<sequence>MQNTLRKRKSRGQNWRLRCLPLVYQIGVMKCGTSDLFYSLTSHPDVIRPPAKEPNYWNQIRYVDASVHYLFLFHHWRRLPLNKGQDFPKYGIPHIIKHLVADAKIIVILRDPVERLYSEYLYFNQGRPTSNREFHQLVEESVNLMNSCLTVNGTKSCIFNNNVIKARKSVKLVAGIYYPFLKMWTEVFQHNNVYMLTLEEYRENKTTAMRKIFKFLKLGK</sequence>